<dbReference type="Proteomes" id="UP000245626">
    <property type="component" value="Unassembled WGS sequence"/>
</dbReference>
<reference evidence="1 2" key="1">
    <citation type="journal article" date="2018" name="Mol. Biol. Evol.">
        <title>Broad Genomic Sampling Reveals a Smut Pathogenic Ancestry of the Fungal Clade Ustilaginomycotina.</title>
        <authorList>
            <person name="Kijpornyongpan T."/>
            <person name="Mondo S.J."/>
            <person name="Barry K."/>
            <person name="Sandor L."/>
            <person name="Lee J."/>
            <person name="Lipzen A."/>
            <person name="Pangilinan J."/>
            <person name="LaButti K."/>
            <person name="Hainaut M."/>
            <person name="Henrissat B."/>
            <person name="Grigoriev I.V."/>
            <person name="Spatafora J.W."/>
            <person name="Aime M.C."/>
        </authorList>
    </citation>
    <scope>NUCLEOTIDE SEQUENCE [LARGE SCALE GENOMIC DNA]</scope>
    <source>
        <strain evidence="1 2">SA 807</strain>
    </source>
</reference>
<dbReference type="EMBL" id="KZ819815">
    <property type="protein sequence ID" value="PWN51815.1"/>
    <property type="molecule type" value="Genomic_DNA"/>
</dbReference>
<sequence>MTTPDKAGSPEDLGTVEIFGANFSTFTRSILTGLHEVGIPFIQHSHVPHSQEIKKRNPFGLLPVLVHRPDGLYTSPENVVTLFESNAIRRYIDEALVPNHPSRQVLTPDLVPKQAQSARLRARVDQFVSAISMTLFPTIETGVVKPVIRMEKNGADQATISVALEENLQSMELSLGKLEQMILVNGQGQGQWVMGNIFTWADLFLYPILADLKSLPQVS</sequence>
<keyword evidence="2" id="KW-1185">Reference proteome</keyword>
<evidence type="ECO:0000313" key="1">
    <source>
        <dbReference type="EMBL" id="PWN51815.1"/>
    </source>
</evidence>
<accession>A0ACD0P146</accession>
<organism evidence="1 2">
    <name type="scientific">Violaceomyces palustris</name>
    <dbReference type="NCBI Taxonomy" id="1673888"/>
    <lineage>
        <taxon>Eukaryota</taxon>
        <taxon>Fungi</taxon>
        <taxon>Dikarya</taxon>
        <taxon>Basidiomycota</taxon>
        <taxon>Ustilaginomycotina</taxon>
        <taxon>Ustilaginomycetes</taxon>
        <taxon>Violaceomycetales</taxon>
        <taxon>Violaceomycetaceae</taxon>
        <taxon>Violaceomyces</taxon>
    </lineage>
</organism>
<evidence type="ECO:0000313" key="2">
    <source>
        <dbReference type="Proteomes" id="UP000245626"/>
    </source>
</evidence>
<gene>
    <name evidence="1" type="ORF">IE53DRAFT_35071</name>
</gene>
<proteinExistence type="predicted"/>
<protein>
    <submittedName>
        <fullName evidence="1">Uncharacterized protein</fullName>
    </submittedName>
</protein>
<name>A0ACD0P146_9BASI</name>